<evidence type="ECO:0000259" key="8">
    <source>
        <dbReference type="PROSITE" id="PS50897"/>
    </source>
</evidence>
<dbReference type="Pfam" id="PF00400">
    <property type="entry name" value="WD40"/>
    <property type="match status" value="5"/>
</dbReference>
<keyword evidence="2" id="KW-0963">Cytoplasm</keyword>
<dbReference type="Pfam" id="PF23627">
    <property type="entry name" value="LisH_WDR26"/>
    <property type="match status" value="1"/>
</dbReference>
<feature type="domain" description="CTLH" evidence="8">
    <location>
        <begin position="105"/>
        <end position="162"/>
    </location>
</feature>
<evidence type="ECO:0000256" key="5">
    <source>
        <dbReference type="ARBA" id="ARBA00065067"/>
    </source>
</evidence>
<dbReference type="PROSITE" id="PS50082">
    <property type="entry name" value="WD_REPEATS_2"/>
    <property type="match status" value="3"/>
</dbReference>
<dbReference type="InterPro" id="IPR006594">
    <property type="entry name" value="LisH"/>
</dbReference>
<dbReference type="InterPro" id="IPR006595">
    <property type="entry name" value="CTLH_C"/>
</dbReference>
<dbReference type="InterPro" id="IPR051350">
    <property type="entry name" value="WD_repeat-ST_regulator"/>
</dbReference>
<reference evidence="10 11" key="2">
    <citation type="submission" date="2025-04" db="UniProtKB">
        <authorList>
            <consortium name="RefSeq"/>
        </authorList>
    </citation>
    <scope>IDENTIFICATION</scope>
    <source>
        <tissue evidence="10 11">Leaf</tissue>
    </source>
</reference>
<feature type="region of interest" description="Disordered" evidence="7">
    <location>
        <begin position="1"/>
        <end position="65"/>
    </location>
</feature>
<sequence length="597" mass="66639">MGVVEETEPPSKRAKLLADEPNGNSSVRVSRSSVTNNNSLGDLMARPLTTSSSQGRDDDDETTTIGSKGVIRKSEFVRIITRALYSLGYGKTGAMLEEESGIPMHRSVVKAFLQQVKEGKWDESVVTLHRIGLVDDKTVKSASFLLLEQKFLELLRFDKIADALGTLRDEIVPLRVNTKRVHELASSLITPSKFVANGKGKESVSSRSKVLEELQKLLPASVMVPEKRLECLVESSLHIQRDSCVYHNTLDSDLSLFSDHQCGKHQIPSRTLQVLESHTDEVWFLQFSHNGKYLASSSKDQTAIIWEINADGHFSLKHKLVGHQKPVTAILWSPDDRQVLTCGAEEAIRRWDVDSGDCIHMYEKGGGIGPISCGWYSDGQGIIAGMTDRSICMWDLDGREMECWKGQRTQKVSDIAMTDDGKWLVSVCKGSVISLFDREATVERLIEEEDMITSFSLSDDNKHLLVNLQNQEIRLWNIEGDDDPKIVMRYKGHKRSRFLIRSCFGGYQQAFIASGSEDSQVYIWHRSTGKLIIELPGHAGAVNCVSWSPTNLHMLASASDDGTLRIWGLDRINPQSQKKKQVQPSSSNGVLHRCNGN</sequence>
<comment type="subunit">
    <text evidence="5">Interacts with RANBPM.</text>
</comment>
<reference evidence="9" key="1">
    <citation type="journal article" date="2019" name="Database">
        <title>The radish genome database (RadishGD): an integrated information resource for radish genomics.</title>
        <authorList>
            <person name="Yu H.J."/>
            <person name="Baek S."/>
            <person name="Lee Y.J."/>
            <person name="Cho A."/>
            <person name="Mun J.H."/>
        </authorList>
    </citation>
    <scope>NUCLEOTIDE SEQUENCE [LARGE SCALE GENOMIC DNA]</scope>
    <source>
        <strain evidence="9">cv. WK10039</strain>
    </source>
</reference>
<evidence type="ECO:0000313" key="11">
    <source>
        <dbReference type="RefSeq" id="XP_018476755.2"/>
    </source>
</evidence>
<keyword evidence="4" id="KW-0677">Repeat</keyword>
<dbReference type="KEGG" id="rsz:108847887"/>
<dbReference type="PROSITE" id="PS50897">
    <property type="entry name" value="CTLH"/>
    <property type="match status" value="1"/>
</dbReference>
<dbReference type="PRINTS" id="PR00320">
    <property type="entry name" value="GPROTEINBRPT"/>
</dbReference>
<feature type="repeat" description="WD" evidence="6">
    <location>
        <begin position="320"/>
        <end position="361"/>
    </location>
</feature>
<dbReference type="RefSeq" id="XP_018476755.2">
    <property type="nucleotide sequence ID" value="XM_018621253.2"/>
</dbReference>
<dbReference type="InterPro" id="IPR015943">
    <property type="entry name" value="WD40/YVTN_repeat-like_dom_sf"/>
</dbReference>
<feature type="repeat" description="WD" evidence="6">
    <location>
        <begin position="275"/>
        <end position="309"/>
    </location>
</feature>
<evidence type="ECO:0000256" key="6">
    <source>
        <dbReference type="PROSITE-ProRule" id="PRU00221"/>
    </source>
</evidence>
<accession>A0A6J0LSZ7</accession>
<keyword evidence="3 6" id="KW-0853">WD repeat</keyword>
<evidence type="ECO:0000256" key="3">
    <source>
        <dbReference type="ARBA" id="ARBA00022574"/>
    </source>
</evidence>
<dbReference type="GeneID" id="108847887"/>
<dbReference type="PROSITE" id="PS50294">
    <property type="entry name" value="WD_REPEATS_REGION"/>
    <property type="match status" value="3"/>
</dbReference>
<evidence type="ECO:0000313" key="9">
    <source>
        <dbReference type="Proteomes" id="UP000504610"/>
    </source>
</evidence>
<name>A0A6J0MX90_RAPSA</name>
<dbReference type="InterPro" id="IPR020472">
    <property type="entry name" value="WD40_PAC1"/>
</dbReference>
<dbReference type="OrthoDB" id="972532at2759"/>
<dbReference type="InterPro" id="IPR001680">
    <property type="entry name" value="WD40_rpt"/>
</dbReference>
<evidence type="ECO:0000313" key="10">
    <source>
        <dbReference type="RefSeq" id="XP_018476754.2"/>
    </source>
</evidence>
<dbReference type="Proteomes" id="UP000504610">
    <property type="component" value="Chromosome 3"/>
</dbReference>
<comment type="subcellular location">
    <subcellularLocation>
        <location evidence="1">Cytoplasm</location>
    </subcellularLocation>
</comment>
<gene>
    <name evidence="10 11" type="primary">LOC108847887</name>
</gene>
<evidence type="ECO:0000256" key="1">
    <source>
        <dbReference type="ARBA" id="ARBA00004496"/>
    </source>
</evidence>
<dbReference type="PANTHER" id="PTHR22838">
    <property type="entry name" value="WD REPEAT PROTEIN 26-RELATED"/>
    <property type="match status" value="1"/>
</dbReference>
<evidence type="ECO:0000256" key="7">
    <source>
        <dbReference type="SAM" id="MobiDB-lite"/>
    </source>
</evidence>
<accession>A0A6J0MX90</accession>
<dbReference type="InterPro" id="IPR036322">
    <property type="entry name" value="WD40_repeat_dom_sf"/>
</dbReference>
<keyword evidence="9" id="KW-1185">Reference proteome</keyword>
<dbReference type="PROSITE" id="PS50896">
    <property type="entry name" value="LISH"/>
    <property type="match status" value="1"/>
</dbReference>
<evidence type="ECO:0000256" key="4">
    <source>
        <dbReference type="ARBA" id="ARBA00022737"/>
    </source>
</evidence>
<dbReference type="GO" id="GO:0005737">
    <property type="term" value="C:cytoplasm"/>
    <property type="evidence" value="ECO:0007669"/>
    <property type="project" value="UniProtKB-SubCell"/>
</dbReference>
<dbReference type="InterPro" id="IPR019775">
    <property type="entry name" value="WD40_repeat_CS"/>
</dbReference>
<dbReference type="SMART" id="SM00668">
    <property type="entry name" value="CTLH"/>
    <property type="match status" value="1"/>
</dbReference>
<proteinExistence type="predicted"/>
<feature type="region of interest" description="Disordered" evidence="7">
    <location>
        <begin position="575"/>
        <end position="597"/>
    </location>
</feature>
<protein>
    <submittedName>
        <fullName evidence="10 11">WD repeat-containing protein 26 homolog</fullName>
    </submittedName>
</protein>
<dbReference type="SMART" id="SM00320">
    <property type="entry name" value="WD40"/>
    <property type="match status" value="7"/>
</dbReference>
<dbReference type="AlphaFoldDB" id="A0A6J0MX90"/>
<feature type="compositionally biased region" description="Low complexity" evidence="7">
    <location>
        <begin position="24"/>
        <end position="39"/>
    </location>
</feature>
<feature type="repeat" description="WD" evidence="6">
    <location>
        <begin position="535"/>
        <end position="570"/>
    </location>
</feature>
<evidence type="ECO:0000256" key="2">
    <source>
        <dbReference type="ARBA" id="ARBA00022490"/>
    </source>
</evidence>
<organism evidence="9 10">
    <name type="scientific">Raphanus sativus</name>
    <name type="common">Radish</name>
    <name type="synonym">Raphanus raphanistrum var. sativus</name>
    <dbReference type="NCBI Taxonomy" id="3726"/>
    <lineage>
        <taxon>Eukaryota</taxon>
        <taxon>Viridiplantae</taxon>
        <taxon>Streptophyta</taxon>
        <taxon>Embryophyta</taxon>
        <taxon>Tracheophyta</taxon>
        <taxon>Spermatophyta</taxon>
        <taxon>Magnoliopsida</taxon>
        <taxon>eudicotyledons</taxon>
        <taxon>Gunneridae</taxon>
        <taxon>Pentapetalae</taxon>
        <taxon>rosids</taxon>
        <taxon>malvids</taxon>
        <taxon>Brassicales</taxon>
        <taxon>Brassicaceae</taxon>
        <taxon>Brassiceae</taxon>
        <taxon>Raphanus</taxon>
    </lineage>
</organism>
<dbReference type="Gene3D" id="2.130.10.10">
    <property type="entry name" value="YVTN repeat-like/Quinoprotein amine dehydrogenase"/>
    <property type="match status" value="2"/>
</dbReference>
<dbReference type="FunFam" id="2.130.10.10:FF:000087">
    <property type="entry name" value="WD repeat-containing protein 26 homolog"/>
    <property type="match status" value="1"/>
</dbReference>
<dbReference type="PROSITE" id="PS00678">
    <property type="entry name" value="WD_REPEATS_1"/>
    <property type="match status" value="1"/>
</dbReference>
<dbReference type="CDD" id="cd00200">
    <property type="entry name" value="WD40"/>
    <property type="match status" value="1"/>
</dbReference>
<dbReference type="RefSeq" id="XP_018476754.2">
    <property type="nucleotide sequence ID" value="XM_018621252.2"/>
</dbReference>
<dbReference type="SUPFAM" id="SSF50978">
    <property type="entry name" value="WD40 repeat-like"/>
    <property type="match status" value="1"/>
</dbReference>
<dbReference type="PANTHER" id="PTHR22838:SF22">
    <property type="entry name" value="GENOME ASSEMBLY, CHROMOSOME: A10"/>
    <property type="match status" value="1"/>
</dbReference>